<keyword evidence="1" id="KW-0812">Transmembrane</keyword>
<evidence type="ECO:0000313" key="2">
    <source>
        <dbReference type="EMBL" id="AMB18718.1"/>
    </source>
</evidence>
<dbReference type="KEGG" id="vg:28801797"/>
<gene>
    <name evidence="2" type="ORF">Eldridge_0138</name>
</gene>
<dbReference type="GeneID" id="28801797"/>
<feature type="transmembrane region" description="Helical" evidence="1">
    <location>
        <begin position="6"/>
        <end position="24"/>
    </location>
</feature>
<accession>A0A0Y0AST1</accession>
<dbReference type="EMBL" id="KU253712">
    <property type="protein sequence ID" value="AMB18718.1"/>
    <property type="molecule type" value="Genomic_DNA"/>
</dbReference>
<keyword evidence="1" id="KW-1133">Transmembrane helix</keyword>
<proteinExistence type="predicted"/>
<sequence>MTQLEIALYIIIGISFILNIYNLFKEAGTLKKKGKTPLVGRNLVTTFLAAVGEVLVVWGIYTLYSHFNLAHAGAAASLVVFTIAFLLRNVGAYVMALSTWSVFVRIDKKKMIKEMEQEGKL</sequence>
<dbReference type="Proteomes" id="UP000204502">
    <property type="component" value="Segment"/>
</dbReference>
<reference evidence="2 3" key="1">
    <citation type="journal article" date="2016" name="Genome Announc.">
        <title>Complete Genome Sequence of Bacillus megaterium Bacteriophage Eldridge.</title>
        <authorList>
            <person name="Reveille A.M."/>
            <person name="Eldridge K.A."/>
            <person name="Temple L.M."/>
        </authorList>
    </citation>
    <scope>NUCLEOTIDE SEQUENCE [LARGE SCALE GENOMIC DNA]</scope>
</reference>
<dbReference type="Pfam" id="PF24195">
    <property type="entry name" value="DUF7420"/>
    <property type="match status" value="1"/>
</dbReference>
<organism evidence="2 3">
    <name type="scientific">Bacillus phage Eldridge</name>
    <dbReference type="NCBI Taxonomy" id="1776293"/>
    <lineage>
        <taxon>Viruses</taxon>
        <taxon>Duplodnaviria</taxon>
        <taxon>Heunggongvirae</taxon>
        <taxon>Uroviricota</taxon>
        <taxon>Caudoviricetes</taxon>
        <taxon>Herelleviridae</taxon>
        <taxon>Bastillevirinae</taxon>
        <taxon>Eldridgevirus</taxon>
        <taxon>Eldridgevirus eldridge</taxon>
    </lineage>
</organism>
<name>A0A0Y0AST1_9CAUD</name>
<dbReference type="InterPro" id="IPR055843">
    <property type="entry name" value="DUF7420"/>
</dbReference>
<evidence type="ECO:0000256" key="1">
    <source>
        <dbReference type="SAM" id="Phobius"/>
    </source>
</evidence>
<feature type="transmembrane region" description="Helical" evidence="1">
    <location>
        <begin position="76"/>
        <end position="103"/>
    </location>
</feature>
<feature type="transmembrane region" description="Helical" evidence="1">
    <location>
        <begin position="44"/>
        <end position="64"/>
    </location>
</feature>
<dbReference type="OrthoDB" id="15384at10239"/>
<protein>
    <submittedName>
        <fullName evidence="2">Uncharacterized protein</fullName>
    </submittedName>
</protein>
<keyword evidence="1" id="KW-0472">Membrane</keyword>
<evidence type="ECO:0000313" key="3">
    <source>
        <dbReference type="Proteomes" id="UP000204502"/>
    </source>
</evidence>
<dbReference type="RefSeq" id="YP_009274842.1">
    <property type="nucleotide sequence ID" value="NC_030920.1"/>
</dbReference>
<keyword evidence="3" id="KW-1185">Reference proteome</keyword>